<evidence type="ECO:0000313" key="3">
    <source>
        <dbReference type="EMBL" id="SFI87964.1"/>
    </source>
</evidence>
<dbReference type="Gene3D" id="3.40.190.150">
    <property type="entry name" value="Bordetella uptake gene, domain 1"/>
    <property type="match status" value="1"/>
</dbReference>
<dbReference type="InterPro" id="IPR005064">
    <property type="entry name" value="BUG"/>
</dbReference>
<reference evidence="4" key="1">
    <citation type="submission" date="2016-10" db="EMBL/GenBank/DDBJ databases">
        <authorList>
            <person name="Varghese N."/>
            <person name="Submissions S."/>
        </authorList>
    </citation>
    <scope>NUCLEOTIDE SEQUENCE [LARGE SCALE GENOMIC DNA]</scope>
    <source>
        <strain evidence="4">OK042</strain>
    </source>
</reference>
<accession>A0A1I3LT62</accession>
<evidence type="ECO:0000256" key="1">
    <source>
        <dbReference type="ARBA" id="ARBA00006987"/>
    </source>
</evidence>
<name>A0A1I3LT62_9BACL</name>
<gene>
    <name evidence="3" type="ORF">SAMN05518846_101420</name>
</gene>
<dbReference type="PANTHER" id="PTHR42928">
    <property type="entry name" value="TRICARBOXYLATE-BINDING PROTEIN"/>
    <property type="match status" value="1"/>
</dbReference>
<keyword evidence="4" id="KW-1185">Reference proteome</keyword>
<dbReference type="EMBL" id="FORT01000001">
    <property type="protein sequence ID" value="SFI87964.1"/>
    <property type="molecule type" value="Genomic_DNA"/>
</dbReference>
<sequence>MNQTKKWKKWSGVLLTTAMALSLAACGGGGGQTAAGGGKDASTYPEKPIVITAPSGAGGGLDKTARSVAKVMSASKLVEKTITVENKPGGGQAVGLADFVTQDKKNNYKLLLPSTPIIINNLKKEGNSPHSYNDMTPLAQLTKDYGAIVVAAGSPYNNLKSLMDAIKADPTKVTVAGGSAPGSLDHLTFLMPAVKAGIDPKSVKYISYDGGGEAIAALLGGNADVLATDVSGAGEYVKSGKVKILGVSSPERLKGTFKDIPTYKEAGYDTELINWRGVFGPKDMTPDAVAYWEEKLKAMTQTPEWKAELETNGWDDGYKNGADFKTYLGEQEKMFKEILGLLNMAK</sequence>
<keyword evidence="2" id="KW-0732">Signal</keyword>
<dbReference type="Pfam" id="PF03401">
    <property type="entry name" value="TctC"/>
    <property type="match status" value="1"/>
</dbReference>
<protein>
    <submittedName>
        <fullName evidence="3">Putative tricarboxylic transport membrane protein</fullName>
    </submittedName>
</protein>
<dbReference type="CDD" id="cd07012">
    <property type="entry name" value="PBP2_Bug_TTT"/>
    <property type="match status" value="1"/>
</dbReference>
<comment type="similarity">
    <text evidence="1">Belongs to the UPF0065 (bug) family.</text>
</comment>
<proteinExistence type="inferred from homology"/>
<dbReference type="AlphaFoldDB" id="A0A1I3LT62"/>
<dbReference type="PROSITE" id="PS51257">
    <property type="entry name" value="PROKAR_LIPOPROTEIN"/>
    <property type="match status" value="1"/>
</dbReference>
<dbReference type="Gene3D" id="3.40.190.10">
    <property type="entry name" value="Periplasmic binding protein-like II"/>
    <property type="match status" value="1"/>
</dbReference>
<dbReference type="InterPro" id="IPR042100">
    <property type="entry name" value="Bug_dom1"/>
</dbReference>
<feature type="signal peptide" evidence="2">
    <location>
        <begin position="1"/>
        <end position="24"/>
    </location>
</feature>
<dbReference type="STRING" id="1884381.SAMN05518846_101420"/>
<feature type="chain" id="PRO_5038697667" evidence="2">
    <location>
        <begin position="25"/>
        <end position="346"/>
    </location>
</feature>
<dbReference type="SUPFAM" id="SSF53850">
    <property type="entry name" value="Periplasmic binding protein-like II"/>
    <property type="match status" value="1"/>
</dbReference>
<dbReference type="RefSeq" id="WP_092266293.1">
    <property type="nucleotide sequence ID" value="NZ_FORT01000001.1"/>
</dbReference>
<dbReference type="Proteomes" id="UP000198915">
    <property type="component" value="Unassembled WGS sequence"/>
</dbReference>
<evidence type="ECO:0000256" key="2">
    <source>
        <dbReference type="SAM" id="SignalP"/>
    </source>
</evidence>
<organism evidence="3 4">
    <name type="scientific">Brevibacillus centrosporus</name>
    <dbReference type="NCBI Taxonomy" id="54910"/>
    <lineage>
        <taxon>Bacteria</taxon>
        <taxon>Bacillati</taxon>
        <taxon>Bacillota</taxon>
        <taxon>Bacilli</taxon>
        <taxon>Bacillales</taxon>
        <taxon>Paenibacillaceae</taxon>
        <taxon>Brevibacillus</taxon>
    </lineage>
</organism>
<evidence type="ECO:0000313" key="4">
    <source>
        <dbReference type="Proteomes" id="UP000198915"/>
    </source>
</evidence>
<dbReference type="PANTHER" id="PTHR42928:SF3">
    <property type="entry name" value="UPF0065 PROTEIN YFLP"/>
    <property type="match status" value="1"/>
</dbReference>
<dbReference type="PIRSF" id="PIRSF017082">
    <property type="entry name" value="YflP"/>
    <property type="match status" value="1"/>
</dbReference>